<accession>A0A9P4UWG0</accession>
<dbReference type="Proteomes" id="UP000799444">
    <property type="component" value="Unassembled WGS sequence"/>
</dbReference>
<organism evidence="1 2">
    <name type="scientific">Polyplosphaeria fusca</name>
    <dbReference type="NCBI Taxonomy" id="682080"/>
    <lineage>
        <taxon>Eukaryota</taxon>
        <taxon>Fungi</taxon>
        <taxon>Dikarya</taxon>
        <taxon>Ascomycota</taxon>
        <taxon>Pezizomycotina</taxon>
        <taxon>Dothideomycetes</taxon>
        <taxon>Pleosporomycetidae</taxon>
        <taxon>Pleosporales</taxon>
        <taxon>Tetraplosphaeriaceae</taxon>
        <taxon>Polyplosphaeria</taxon>
    </lineage>
</organism>
<dbReference type="AlphaFoldDB" id="A0A9P4UWG0"/>
<evidence type="ECO:0000313" key="2">
    <source>
        <dbReference type="Proteomes" id="UP000799444"/>
    </source>
</evidence>
<comment type="caution">
    <text evidence="1">The sequence shown here is derived from an EMBL/GenBank/DDBJ whole genome shotgun (WGS) entry which is preliminary data.</text>
</comment>
<name>A0A9P4UWG0_9PLEO</name>
<sequence>MANNPAPPPHCPLPAELLILIIHHSPPPALSTLSRTSRGLHAYIRPHLWSHPDITINFALVNRLLPPNASGLSKTYTTTADLCRNSACITHITFRVPPLDPALFSSVAMKMRTALQDFVQGVPRGRLRVIRFSWDSRAGWTVFERLGVLLDSQQSAHTIILPTWNTKSISYPTGGAGLVRNVGVVLRGIGGKTVYVRAKTEVRMAVKALGDGGLEGLSVVGICEPTGPCYERFHALMGFALPMVVGSVELIGMDTRVLGMVIATSGLRDLRLQDCALTKKFMAWVAEERIEMPLRSFVHLSVGKKESARVVDDGTFQGFLDYLAPMAGICFHEIAPTSVSLARLFRKHLARAELLSFRFGVQEHSFLELKQLFDKCPLLHAAGFTVQSVANTLAEGAVTQQFRSDVSMIAECFSKNVSLTALMLFASPMEQKLNLDRDFDHVVYRDMAHLLASAFSQRVCHLSYVAFAVRQHECDLVTFPEIPLTKSFRIVAPNHVQEITLDEMTEMERQRFKMMGGEVLYNYKQVEMQAWGADEIAREKVWREKKSRLGTVQCEEPEQDMADVRWEKY</sequence>
<proteinExistence type="predicted"/>
<keyword evidence="2" id="KW-1185">Reference proteome</keyword>
<gene>
    <name evidence="1" type="ORF">EJ04DRAFT_567205</name>
</gene>
<dbReference type="EMBL" id="ML996204">
    <property type="protein sequence ID" value="KAF2731022.1"/>
    <property type="molecule type" value="Genomic_DNA"/>
</dbReference>
<evidence type="ECO:0000313" key="1">
    <source>
        <dbReference type="EMBL" id="KAF2731022.1"/>
    </source>
</evidence>
<protein>
    <recommendedName>
        <fullName evidence="3">F-box domain-containing protein</fullName>
    </recommendedName>
</protein>
<evidence type="ECO:0008006" key="3">
    <source>
        <dbReference type="Google" id="ProtNLM"/>
    </source>
</evidence>
<reference evidence="1" key="1">
    <citation type="journal article" date="2020" name="Stud. Mycol.">
        <title>101 Dothideomycetes genomes: a test case for predicting lifestyles and emergence of pathogens.</title>
        <authorList>
            <person name="Haridas S."/>
            <person name="Albert R."/>
            <person name="Binder M."/>
            <person name="Bloem J."/>
            <person name="Labutti K."/>
            <person name="Salamov A."/>
            <person name="Andreopoulos B."/>
            <person name="Baker S."/>
            <person name="Barry K."/>
            <person name="Bills G."/>
            <person name="Bluhm B."/>
            <person name="Cannon C."/>
            <person name="Castanera R."/>
            <person name="Culley D."/>
            <person name="Daum C."/>
            <person name="Ezra D."/>
            <person name="Gonzalez J."/>
            <person name="Henrissat B."/>
            <person name="Kuo A."/>
            <person name="Liang C."/>
            <person name="Lipzen A."/>
            <person name="Lutzoni F."/>
            <person name="Magnuson J."/>
            <person name="Mondo S."/>
            <person name="Nolan M."/>
            <person name="Ohm R."/>
            <person name="Pangilinan J."/>
            <person name="Park H.-J."/>
            <person name="Ramirez L."/>
            <person name="Alfaro M."/>
            <person name="Sun H."/>
            <person name="Tritt A."/>
            <person name="Yoshinaga Y."/>
            <person name="Zwiers L.-H."/>
            <person name="Turgeon B."/>
            <person name="Goodwin S."/>
            <person name="Spatafora J."/>
            <person name="Crous P."/>
            <person name="Grigoriev I."/>
        </authorList>
    </citation>
    <scope>NUCLEOTIDE SEQUENCE</scope>
    <source>
        <strain evidence="1">CBS 125425</strain>
    </source>
</reference>